<organism evidence="1 2">
    <name type="scientific">Ancylostoma duodenale</name>
    <dbReference type="NCBI Taxonomy" id="51022"/>
    <lineage>
        <taxon>Eukaryota</taxon>
        <taxon>Metazoa</taxon>
        <taxon>Ecdysozoa</taxon>
        <taxon>Nematoda</taxon>
        <taxon>Chromadorea</taxon>
        <taxon>Rhabditida</taxon>
        <taxon>Rhabditina</taxon>
        <taxon>Rhabditomorpha</taxon>
        <taxon>Strongyloidea</taxon>
        <taxon>Ancylostomatidae</taxon>
        <taxon>Ancylostomatinae</taxon>
        <taxon>Ancylostoma</taxon>
    </lineage>
</organism>
<dbReference type="AlphaFoldDB" id="A0A0C2HJ43"/>
<sequence length="63" mass="7151">MPKKTRAGPFPSHKTYSLTHACCQCSTVESPLLNGFSTIDEKTSLLILLLDLHWPFTTYLKIR</sequence>
<proteinExistence type="predicted"/>
<dbReference type="EMBL" id="KN726133">
    <property type="protein sequence ID" value="KIH69611.1"/>
    <property type="molecule type" value="Genomic_DNA"/>
</dbReference>
<protein>
    <submittedName>
        <fullName evidence="1">Uncharacterized protein</fullName>
    </submittedName>
</protein>
<keyword evidence="2" id="KW-1185">Reference proteome</keyword>
<gene>
    <name evidence="1" type="ORF">ANCDUO_00029</name>
</gene>
<reference evidence="1 2" key="1">
    <citation type="submission" date="2013-12" db="EMBL/GenBank/DDBJ databases">
        <title>Draft genome of the parsitic nematode Ancylostoma duodenale.</title>
        <authorList>
            <person name="Mitreva M."/>
        </authorList>
    </citation>
    <scope>NUCLEOTIDE SEQUENCE [LARGE SCALE GENOMIC DNA]</scope>
    <source>
        <strain evidence="1 2">Zhejiang</strain>
    </source>
</reference>
<evidence type="ECO:0000313" key="1">
    <source>
        <dbReference type="EMBL" id="KIH69611.1"/>
    </source>
</evidence>
<evidence type="ECO:0000313" key="2">
    <source>
        <dbReference type="Proteomes" id="UP000054047"/>
    </source>
</evidence>
<dbReference type="Proteomes" id="UP000054047">
    <property type="component" value="Unassembled WGS sequence"/>
</dbReference>
<accession>A0A0C2HJ43</accession>
<name>A0A0C2HJ43_9BILA</name>